<dbReference type="Proteomes" id="UP000663854">
    <property type="component" value="Unassembled WGS sequence"/>
</dbReference>
<organism evidence="3 5">
    <name type="scientific">Rotaria sordida</name>
    <dbReference type="NCBI Taxonomy" id="392033"/>
    <lineage>
        <taxon>Eukaryota</taxon>
        <taxon>Metazoa</taxon>
        <taxon>Spiralia</taxon>
        <taxon>Gnathifera</taxon>
        <taxon>Rotifera</taxon>
        <taxon>Eurotatoria</taxon>
        <taxon>Bdelloidea</taxon>
        <taxon>Philodinida</taxon>
        <taxon>Philodinidae</taxon>
        <taxon>Rotaria</taxon>
    </lineage>
</organism>
<dbReference type="EMBL" id="CAJNOL010010362">
    <property type="protein sequence ID" value="CAF1649178.1"/>
    <property type="molecule type" value="Genomic_DNA"/>
</dbReference>
<evidence type="ECO:0000313" key="5">
    <source>
        <dbReference type="Proteomes" id="UP000663854"/>
    </source>
</evidence>
<evidence type="ECO:0000256" key="1">
    <source>
        <dbReference type="ARBA" id="ARBA00022729"/>
    </source>
</evidence>
<protein>
    <recommendedName>
        <fullName evidence="7">SPOR domain-containing protein</fullName>
    </recommendedName>
</protein>
<evidence type="ECO:0000313" key="6">
    <source>
        <dbReference type="Proteomes" id="UP000663870"/>
    </source>
</evidence>
<dbReference type="AlphaFoldDB" id="A0A815MCE3"/>
<dbReference type="InterPro" id="IPR037873">
    <property type="entry name" value="BamE-like"/>
</dbReference>
<dbReference type="InterPro" id="IPR024418">
    <property type="entry name" value="DUF3862"/>
</dbReference>
<dbReference type="Proteomes" id="UP000663870">
    <property type="component" value="Unassembled WGS sequence"/>
</dbReference>
<feature type="signal peptide" evidence="2">
    <location>
        <begin position="1"/>
        <end position="17"/>
    </location>
</feature>
<dbReference type="EMBL" id="CAJNOH010005914">
    <property type="protein sequence ID" value="CAF1414572.1"/>
    <property type="molecule type" value="Genomic_DNA"/>
</dbReference>
<feature type="chain" id="PRO_5044132113" description="SPOR domain-containing protein" evidence="2">
    <location>
        <begin position="18"/>
        <end position="360"/>
    </location>
</feature>
<dbReference type="Gene3D" id="3.30.1450.10">
    <property type="match status" value="4"/>
</dbReference>
<gene>
    <name evidence="4" type="ORF">JXQ802_LOCUS54326</name>
    <name evidence="3" type="ORF">PYM288_LOCUS35235</name>
</gene>
<comment type="caution">
    <text evidence="3">The sequence shown here is derived from an EMBL/GenBank/DDBJ whole genome shotgun (WGS) entry which is preliminary data.</text>
</comment>
<dbReference type="Pfam" id="PF12978">
    <property type="entry name" value="DUF3862"/>
    <property type="match status" value="1"/>
</dbReference>
<name>A0A815MCE3_9BILA</name>
<evidence type="ECO:0008006" key="7">
    <source>
        <dbReference type="Google" id="ProtNLM"/>
    </source>
</evidence>
<reference evidence="3" key="1">
    <citation type="submission" date="2021-02" db="EMBL/GenBank/DDBJ databases">
        <authorList>
            <person name="Nowell W R."/>
        </authorList>
    </citation>
    <scope>NUCLEOTIDE SEQUENCE</scope>
</reference>
<keyword evidence="6" id="KW-1185">Reference proteome</keyword>
<accession>A0A815MCE3</accession>
<evidence type="ECO:0000313" key="4">
    <source>
        <dbReference type="EMBL" id="CAF1649178.1"/>
    </source>
</evidence>
<evidence type="ECO:0000313" key="3">
    <source>
        <dbReference type="EMBL" id="CAF1414572.1"/>
    </source>
</evidence>
<evidence type="ECO:0000256" key="2">
    <source>
        <dbReference type="SAM" id="SignalP"/>
    </source>
</evidence>
<keyword evidence="1 2" id="KW-0732">Signal</keyword>
<dbReference type="InterPro" id="IPR024221">
    <property type="entry name" value="BLIP_dom_sf"/>
</dbReference>
<proteinExistence type="predicted"/>
<sequence length="360" mass="40289">MSIILFLILSIVQYSIGISIAAINDAITLEQYQQVKLGWTRDQATQFVSGPGTLVISVPESPSDRNNIIVQYKGLIPSNVLQRQSTVVFSFSNGILWKKKQNLLDLTSNYIITKENYNQIETGRTYQQVTSTIGSKGNVIEESNIWPNITLMTVAYQGEDQEGLGYIQLGFMDGKLGSKPTYGWVSINPNTPRSTLTPTTNDFLPTDRITVEQYQQVQFGWTRNQLTQYVGSPGKVIPSPNSNTILVQYQGPSPDITAIAGFAFLNEILFTKSQLHFDFTANYKITKEQYNVIQIGWTYQQVKAALENQKGNVVTESSTNGYTSMVVQYTGIKDQQQMEDAIVTLGFSSEKLITKSQYGW</sequence>
<dbReference type="SUPFAM" id="SSF55648">
    <property type="entry name" value="beta-lactamase-inhibitor protein, BLIP"/>
    <property type="match status" value="1"/>
</dbReference>